<evidence type="ECO:0000313" key="6">
    <source>
        <dbReference type="Proteomes" id="UP001152523"/>
    </source>
</evidence>
<comment type="caution">
    <text evidence="4">The sequence shown here is derived from an EMBL/GenBank/DDBJ whole genome shotgun (WGS) entry which is preliminary data.</text>
</comment>
<dbReference type="EMBL" id="CAMAPF010000031">
    <property type="protein sequence ID" value="CAH9078174.1"/>
    <property type="molecule type" value="Genomic_DNA"/>
</dbReference>
<feature type="region of interest" description="Disordered" evidence="3">
    <location>
        <begin position="1"/>
        <end position="61"/>
    </location>
</feature>
<proteinExistence type="inferred from homology"/>
<protein>
    <submittedName>
        <fullName evidence="4">Uncharacterized protein</fullName>
    </submittedName>
</protein>
<keyword evidence="2" id="KW-0175">Coiled coil</keyword>
<dbReference type="Proteomes" id="UP001152523">
    <property type="component" value="Unassembled WGS sequence"/>
</dbReference>
<dbReference type="InterPro" id="IPR029688">
    <property type="entry name" value="ICR"/>
</dbReference>
<accession>A0AAV0CI85</accession>
<dbReference type="PANTHER" id="PTHR34224:SF4">
    <property type="entry name" value="INTERACTOR OF CONSTITUTIVE ACTIVE ROPS 2, CHLOROPLASTIC"/>
    <property type="match status" value="1"/>
</dbReference>
<gene>
    <name evidence="5" type="ORF">CEPIT_LOCUS31675</name>
    <name evidence="4" type="ORF">CEPIT_LOCUS6463</name>
</gene>
<evidence type="ECO:0000256" key="1">
    <source>
        <dbReference type="ARBA" id="ARBA00009778"/>
    </source>
</evidence>
<dbReference type="EMBL" id="CAMAPF010000967">
    <property type="protein sequence ID" value="CAH9131800.1"/>
    <property type="molecule type" value="Genomic_DNA"/>
</dbReference>
<dbReference type="PANTHER" id="PTHR34224">
    <property type="entry name" value="INTERACTOR OF CONSTITUTIVE ACTIVE ROPS 2, CHLOROPLASTIC-RELATED"/>
    <property type="match status" value="1"/>
</dbReference>
<dbReference type="AlphaFoldDB" id="A0AAV0CI85"/>
<evidence type="ECO:0000313" key="4">
    <source>
        <dbReference type="EMBL" id="CAH9078174.1"/>
    </source>
</evidence>
<sequence length="100" mass="11268">MQTSKARTTVDVPQRSSPTTPKTSRKVRTINADSESVSSPNQSSRTPKERSPRVVDRRSPRSPAIEVVKAVYAYMCDSVTFIVQFLEDAAMLNFHLSYKF</sequence>
<comment type="similarity">
    <text evidence="1">Belongs to the ICR family.</text>
</comment>
<evidence type="ECO:0000256" key="3">
    <source>
        <dbReference type="SAM" id="MobiDB-lite"/>
    </source>
</evidence>
<reference evidence="4" key="1">
    <citation type="submission" date="2022-07" db="EMBL/GenBank/DDBJ databases">
        <authorList>
            <person name="Macas J."/>
            <person name="Novak P."/>
            <person name="Neumann P."/>
        </authorList>
    </citation>
    <scope>NUCLEOTIDE SEQUENCE</scope>
</reference>
<organism evidence="4 6">
    <name type="scientific">Cuscuta epithymum</name>
    <dbReference type="NCBI Taxonomy" id="186058"/>
    <lineage>
        <taxon>Eukaryota</taxon>
        <taxon>Viridiplantae</taxon>
        <taxon>Streptophyta</taxon>
        <taxon>Embryophyta</taxon>
        <taxon>Tracheophyta</taxon>
        <taxon>Spermatophyta</taxon>
        <taxon>Magnoliopsida</taxon>
        <taxon>eudicotyledons</taxon>
        <taxon>Gunneridae</taxon>
        <taxon>Pentapetalae</taxon>
        <taxon>asterids</taxon>
        <taxon>lamiids</taxon>
        <taxon>Solanales</taxon>
        <taxon>Convolvulaceae</taxon>
        <taxon>Cuscuteae</taxon>
        <taxon>Cuscuta</taxon>
        <taxon>Cuscuta subgen. Cuscuta</taxon>
    </lineage>
</organism>
<evidence type="ECO:0000256" key="2">
    <source>
        <dbReference type="ARBA" id="ARBA00023054"/>
    </source>
</evidence>
<keyword evidence="6" id="KW-1185">Reference proteome</keyword>
<feature type="compositionally biased region" description="Basic and acidic residues" evidence="3">
    <location>
        <begin position="46"/>
        <end position="59"/>
    </location>
</feature>
<feature type="compositionally biased region" description="Polar residues" evidence="3">
    <location>
        <begin position="31"/>
        <end position="45"/>
    </location>
</feature>
<evidence type="ECO:0000313" key="5">
    <source>
        <dbReference type="EMBL" id="CAH9131800.1"/>
    </source>
</evidence>
<name>A0AAV0CI85_9ASTE</name>